<dbReference type="PANTHER" id="PTHR21683">
    <property type="entry name" value="COILED-COIL DOMAIN-CONTAINING PROTEIN 42 LIKE-2-LIKE-RELATED"/>
    <property type="match status" value="1"/>
</dbReference>
<evidence type="ECO:0000256" key="3">
    <source>
        <dbReference type="SAM" id="MobiDB-lite"/>
    </source>
</evidence>
<sequence length="554" mass="66019">MKPEKRVVSRYLTTGRKTNPKTLSELEESRTKQFRIPEDINDPEFIENFRQEQKKERIRNRRGGHVNNQNYSSRLRLNIPERLHVPEMQTLPGISITDDIDHEFFTLVAGRKIKVNKKIREYVTDIRKCFFTRLKIGYCKDEILKADEAEEWERGKFEETRRNFEVYLDCFERFLKCDHSSSMELLKRAGEEKEKSQEKITKIAELSDCLRKLQTELLILVEKWTTYRTYQKFLYNISPSEWRREHDKEFHPEKDGVSPRDAIQSRPLEEEEDLSTKITKFLEESAASLPPALYFERPEQVQNIFHELETNNVIALTYCENLEKPIERMLSELKKVKTDSEKIQKSLEEDIAFLRGLVSAEEAKAEELRAKAKEVLYGMCKDFVANEETLAVTALVEDAYEEIIARNDYDLSMVTMMKEIELKYEELLLTLDKYPYTVLVPTMREFYKEEKIMEKEAQEAERKVRLMEVLLRRLHRSLLYPMKGYQRAIPRRLVHRSEPRKEELKKYDHLRIRTQEEKENEYFYGEICRNEGEASLYRPLCAIPKTVFPKLPEK</sequence>
<proteinExistence type="predicted"/>
<feature type="compositionally biased region" description="Polar residues" evidence="3">
    <location>
        <begin position="11"/>
        <end position="22"/>
    </location>
</feature>
<dbReference type="AlphaFoldDB" id="A0AAW2HM03"/>
<feature type="region of interest" description="Disordered" evidence="3">
    <location>
        <begin position="246"/>
        <end position="272"/>
    </location>
</feature>
<feature type="coiled-coil region" evidence="2">
    <location>
        <begin position="443"/>
        <end position="477"/>
    </location>
</feature>
<feature type="region of interest" description="Disordered" evidence="3">
    <location>
        <begin position="1"/>
        <end position="30"/>
    </location>
</feature>
<dbReference type="InterPro" id="IPR025252">
    <property type="entry name" value="DUF4200"/>
</dbReference>
<dbReference type="InterPro" id="IPR051147">
    <property type="entry name" value="CFAP_domain-containing"/>
</dbReference>
<protein>
    <recommendedName>
        <fullName evidence="4">DUF4200 domain-containing protein</fullName>
    </recommendedName>
</protein>
<comment type="caution">
    <text evidence="5">The sequence shown here is derived from an EMBL/GenBank/DDBJ whole genome shotgun (WGS) entry which is preliminary data.</text>
</comment>
<evidence type="ECO:0000256" key="1">
    <source>
        <dbReference type="ARBA" id="ARBA00023054"/>
    </source>
</evidence>
<name>A0AAW2HM03_9NEOP</name>
<feature type="compositionally biased region" description="Basic and acidic residues" evidence="3">
    <location>
        <begin position="246"/>
        <end position="258"/>
    </location>
</feature>
<organism evidence="5">
    <name type="scientific">Menopon gallinae</name>
    <name type="common">poultry shaft louse</name>
    <dbReference type="NCBI Taxonomy" id="328185"/>
    <lineage>
        <taxon>Eukaryota</taxon>
        <taxon>Metazoa</taxon>
        <taxon>Ecdysozoa</taxon>
        <taxon>Arthropoda</taxon>
        <taxon>Hexapoda</taxon>
        <taxon>Insecta</taxon>
        <taxon>Pterygota</taxon>
        <taxon>Neoptera</taxon>
        <taxon>Paraneoptera</taxon>
        <taxon>Psocodea</taxon>
        <taxon>Troctomorpha</taxon>
        <taxon>Phthiraptera</taxon>
        <taxon>Amblycera</taxon>
        <taxon>Menoponidae</taxon>
        <taxon>Menopon</taxon>
    </lineage>
</organism>
<dbReference type="GO" id="GO:0005856">
    <property type="term" value="C:cytoskeleton"/>
    <property type="evidence" value="ECO:0007669"/>
    <property type="project" value="UniProtKB-ARBA"/>
</dbReference>
<reference evidence="5" key="1">
    <citation type="journal article" date="2024" name="Gigascience">
        <title>Chromosome-level genome of the poultry shaft louse Menopon gallinae provides insight into the host-switching and adaptive evolution of parasitic lice.</title>
        <authorList>
            <person name="Xu Y."/>
            <person name="Ma L."/>
            <person name="Liu S."/>
            <person name="Liang Y."/>
            <person name="Liu Q."/>
            <person name="He Z."/>
            <person name="Tian L."/>
            <person name="Duan Y."/>
            <person name="Cai W."/>
            <person name="Li H."/>
            <person name="Song F."/>
        </authorList>
    </citation>
    <scope>NUCLEOTIDE SEQUENCE</scope>
    <source>
        <strain evidence="5">Cailab_2023a</strain>
    </source>
</reference>
<evidence type="ECO:0000259" key="4">
    <source>
        <dbReference type="Pfam" id="PF13863"/>
    </source>
</evidence>
<feature type="domain" description="DUF4200" evidence="4">
    <location>
        <begin position="127"/>
        <end position="239"/>
    </location>
</feature>
<evidence type="ECO:0000313" key="5">
    <source>
        <dbReference type="EMBL" id="KAL0270870.1"/>
    </source>
</evidence>
<gene>
    <name evidence="5" type="ORF">PYX00_008142</name>
</gene>
<evidence type="ECO:0000256" key="2">
    <source>
        <dbReference type="SAM" id="Coils"/>
    </source>
</evidence>
<dbReference type="PANTHER" id="PTHR21683:SF3">
    <property type="entry name" value="CILIA AND FLAGELLA ASSOCIATED PROTEIN 100"/>
    <property type="match status" value="1"/>
</dbReference>
<keyword evidence="1 2" id="KW-0175">Coiled coil</keyword>
<accession>A0AAW2HM03</accession>
<dbReference type="EMBL" id="JARGDH010000004">
    <property type="protein sequence ID" value="KAL0270870.1"/>
    <property type="molecule type" value="Genomic_DNA"/>
</dbReference>
<dbReference type="Pfam" id="PF13863">
    <property type="entry name" value="DUF4200"/>
    <property type="match status" value="1"/>
</dbReference>